<keyword evidence="10" id="KW-1185">Reference proteome</keyword>
<evidence type="ECO:0000256" key="2">
    <source>
        <dbReference type="ARBA" id="ARBA00009399"/>
    </source>
</evidence>
<organism evidence="9 10">
    <name type="scientific">Ornithinimicrobium kibberense</name>
    <dbReference type="NCBI Taxonomy" id="282060"/>
    <lineage>
        <taxon>Bacteria</taxon>
        <taxon>Bacillati</taxon>
        <taxon>Actinomycetota</taxon>
        <taxon>Actinomycetes</taxon>
        <taxon>Micrococcales</taxon>
        <taxon>Ornithinimicrobiaceae</taxon>
        <taxon>Ornithinimicrobium</taxon>
    </lineage>
</organism>
<evidence type="ECO:0000256" key="1">
    <source>
        <dbReference type="ARBA" id="ARBA00004141"/>
    </source>
</evidence>
<evidence type="ECO:0000256" key="6">
    <source>
        <dbReference type="SAM" id="MobiDB-lite"/>
    </source>
</evidence>
<protein>
    <submittedName>
        <fullName evidence="9">GtrA family protein</fullName>
    </submittedName>
</protein>
<feature type="transmembrane region" description="Helical" evidence="7">
    <location>
        <begin position="85"/>
        <end position="105"/>
    </location>
</feature>
<evidence type="ECO:0000256" key="4">
    <source>
        <dbReference type="ARBA" id="ARBA00022989"/>
    </source>
</evidence>
<reference evidence="9 10" key="1">
    <citation type="submission" date="2024-09" db="EMBL/GenBank/DDBJ databases">
        <authorList>
            <person name="Sun Q."/>
            <person name="Mori K."/>
        </authorList>
    </citation>
    <scope>NUCLEOTIDE SEQUENCE [LARGE SCALE GENOMIC DNA]</scope>
    <source>
        <strain evidence="9 10">JCM 12763</strain>
    </source>
</reference>
<keyword evidence="5 7" id="KW-0472">Membrane</keyword>
<name>A0ABV5V0R5_9MICO</name>
<dbReference type="Proteomes" id="UP001589613">
    <property type="component" value="Unassembled WGS sequence"/>
</dbReference>
<proteinExistence type="inferred from homology"/>
<dbReference type="PANTHER" id="PTHR38459">
    <property type="entry name" value="PROPHAGE BACTOPRENOL-LINKED GLUCOSE TRANSLOCASE HOMOLOG"/>
    <property type="match status" value="1"/>
</dbReference>
<keyword evidence="3 7" id="KW-0812">Transmembrane</keyword>
<evidence type="ECO:0000256" key="3">
    <source>
        <dbReference type="ARBA" id="ARBA00022692"/>
    </source>
</evidence>
<comment type="subcellular location">
    <subcellularLocation>
        <location evidence="1">Membrane</location>
        <topology evidence="1">Multi-pass membrane protein</topology>
    </subcellularLocation>
</comment>
<accession>A0ABV5V0R5</accession>
<feature type="domain" description="GtrA/DPMS transmembrane" evidence="8">
    <location>
        <begin position="57"/>
        <end position="170"/>
    </location>
</feature>
<keyword evidence="4 7" id="KW-1133">Transmembrane helix</keyword>
<dbReference type="InterPro" id="IPR007267">
    <property type="entry name" value="GtrA_DPMS_TM"/>
</dbReference>
<feature type="region of interest" description="Disordered" evidence="6">
    <location>
        <begin position="1"/>
        <end position="26"/>
    </location>
</feature>
<evidence type="ECO:0000259" key="8">
    <source>
        <dbReference type="Pfam" id="PF04138"/>
    </source>
</evidence>
<feature type="transmembrane region" description="Helical" evidence="7">
    <location>
        <begin position="147"/>
        <end position="169"/>
    </location>
</feature>
<dbReference type="EMBL" id="JBHMAX010000010">
    <property type="protein sequence ID" value="MFB9731389.1"/>
    <property type="molecule type" value="Genomic_DNA"/>
</dbReference>
<comment type="caution">
    <text evidence="9">The sequence shown here is derived from an EMBL/GenBank/DDBJ whole genome shotgun (WGS) entry which is preliminary data.</text>
</comment>
<evidence type="ECO:0000256" key="5">
    <source>
        <dbReference type="ARBA" id="ARBA00023136"/>
    </source>
</evidence>
<evidence type="ECO:0000313" key="10">
    <source>
        <dbReference type="Proteomes" id="UP001589613"/>
    </source>
</evidence>
<dbReference type="Pfam" id="PF04138">
    <property type="entry name" value="GtrA_DPMS_TM"/>
    <property type="match status" value="1"/>
</dbReference>
<comment type="similarity">
    <text evidence="2">Belongs to the GtrA family.</text>
</comment>
<feature type="transmembrane region" description="Helical" evidence="7">
    <location>
        <begin position="117"/>
        <end position="135"/>
    </location>
</feature>
<feature type="transmembrane region" description="Helical" evidence="7">
    <location>
        <begin position="45"/>
        <end position="65"/>
    </location>
</feature>
<dbReference type="RefSeq" id="WP_238330252.1">
    <property type="nucleotide sequence ID" value="NZ_JBHMAX010000010.1"/>
</dbReference>
<evidence type="ECO:0000313" key="9">
    <source>
        <dbReference type="EMBL" id="MFB9731389.1"/>
    </source>
</evidence>
<dbReference type="InterPro" id="IPR051401">
    <property type="entry name" value="GtrA_CellWall_Glycosyl"/>
</dbReference>
<evidence type="ECO:0000256" key="7">
    <source>
        <dbReference type="SAM" id="Phobius"/>
    </source>
</evidence>
<sequence>MRSSTGATTPTSVTATSEPSAPAPGTAADRFAAARDRVHAWLPRGLAQILPATAIGFAAISSFTYAVDLTVLAVGFDVLELPYPVAVTVGYLVAFTLAFVLNRWLNFQSHGPVAGQTGRYVLTVAANYVLFILLLSSTLEATGVHFLAARLAAGACEAVFMYLMMRIVVFRQKRYA</sequence>
<dbReference type="PANTHER" id="PTHR38459:SF1">
    <property type="entry name" value="PROPHAGE BACTOPRENOL-LINKED GLUCOSE TRANSLOCASE HOMOLOG"/>
    <property type="match status" value="1"/>
</dbReference>
<gene>
    <name evidence="9" type="ORF">ACFFN0_04980</name>
</gene>